<evidence type="ECO:0000313" key="2">
    <source>
        <dbReference type="Proteomes" id="UP000663671"/>
    </source>
</evidence>
<reference evidence="1" key="1">
    <citation type="submission" date="2021-01" db="EMBL/GenBank/DDBJ databases">
        <title>Chromosome-level genome assembly of a human fungal pathogen reveals clustering of transcriptionally co-regulated genes.</title>
        <authorList>
            <person name="Voorhies M."/>
            <person name="Cohen S."/>
            <person name="Shea T.P."/>
            <person name="Petrus S."/>
            <person name="Munoz J.F."/>
            <person name="Poplawski S."/>
            <person name="Goldman W.E."/>
            <person name="Michael T."/>
            <person name="Cuomo C.A."/>
            <person name="Sil A."/>
            <person name="Beyhan S."/>
        </authorList>
    </citation>
    <scope>NUCLEOTIDE SEQUENCE</scope>
    <source>
        <strain evidence="1">WU24</strain>
    </source>
</reference>
<protein>
    <submittedName>
        <fullName evidence="1">Uncharacterized protein</fullName>
    </submittedName>
</protein>
<dbReference type="OrthoDB" id="4172720at2759"/>
<accession>A0A8A1MJV0</accession>
<dbReference type="VEuPathDB" id="FungiDB:I7I51_07228"/>
<organism evidence="1 2">
    <name type="scientific">Ajellomyces capsulatus</name>
    <name type="common">Darling's disease fungus</name>
    <name type="synonym">Histoplasma capsulatum</name>
    <dbReference type="NCBI Taxonomy" id="5037"/>
    <lineage>
        <taxon>Eukaryota</taxon>
        <taxon>Fungi</taxon>
        <taxon>Dikarya</taxon>
        <taxon>Ascomycota</taxon>
        <taxon>Pezizomycotina</taxon>
        <taxon>Eurotiomycetes</taxon>
        <taxon>Eurotiomycetidae</taxon>
        <taxon>Onygenales</taxon>
        <taxon>Ajellomycetaceae</taxon>
        <taxon>Histoplasma</taxon>
    </lineage>
</organism>
<sequence length="286" mass="31952">MPSANTINKPTANAGGKCEELKYLPPGTCKYKYSGNIKDMERTIQLEGGAHELAASVFGDLVGEKLAKMDLSFLDLSNLLSSWVTTTQWKKAPDMSWQPTESPKGRSPLWPTFVLEVEYTETEAQLERDARWWLEQSKWTYRLLIGKWEMGASPRPTRQNMYRGCVPQLIETTCVRRIANSNIREADGAVRLPFEKIFLRTPSSRESDLVLTRKNLQQLAAMSFLFLRILAEASSESVKNKMAGVDIDVKGGVNVSTAIKVFASDHDSIALAIYIQLSKLSPLMGG</sequence>
<proteinExistence type="predicted"/>
<name>A0A8A1MJV0_AJECA</name>
<dbReference type="Proteomes" id="UP000663671">
    <property type="component" value="Chromosome 3"/>
</dbReference>
<gene>
    <name evidence="1" type="ORF">I7I51_07228</name>
</gene>
<dbReference type="AlphaFoldDB" id="A0A8A1MJV0"/>
<evidence type="ECO:0000313" key="1">
    <source>
        <dbReference type="EMBL" id="QSS66371.1"/>
    </source>
</evidence>
<dbReference type="EMBL" id="CP069115">
    <property type="protein sequence ID" value="QSS66371.1"/>
    <property type="molecule type" value="Genomic_DNA"/>
</dbReference>